<feature type="signal peptide" evidence="2">
    <location>
        <begin position="1"/>
        <end position="20"/>
    </location>
</feature>
<dbReference type="PROSITE" id="PS51670">
    <property type="entry name" value="SHKT"/>
    <property type="match status" value="2"/>
</dbReference>
<feature type="domain" description="ShKT" evidence="3">
    <location>
        <begin position="48"/>
        <end position="82"/>
    </location>
</feature>
<dbReference type="Gene3D" id="1.10.10.1940">
    <property type="match status" value="2"/>
</dbReference>
<reference evidence="5" key="1">
    <citation type="submission" date="2022-11" db="UniProtKB">
        <authorList>
            <consortium name="WormBaseParasite"/>
        </authorList>
    </citation>
    <scope>IDENTIFICATION</scope>
</reference>
<dbReference type="PANTHER" id="PTHR46219:SF5">
    <property type="entry name" value="SHKT DOMAIN-CONTAINING PROTEIN"/>
    <property type="match status" value="1"/>
</dbReference>
<evidence type="ECO:0000259" key="3">
    <source>
        <dbReference type="PROSITE" id="PS51670"/>
    </source>
</evidence>
<name>A0A914Q843_9BILA</name>
<feature type="chain" id="PRO_5037962016" evidence="2">
    <location>
        <begin position="21"/>
        <end position="136"/>
    </location>
</feature>
<comment type="caution">
    <text evidence="1">Lacks conserved residue(s) required for the propagation of feature annotation.</text>
</comment>
<accession>A0A914Q843</accession>
<feature type="domain" description="ShKT" evidence="3">
    <location>
        <begin position="94"/>
        <end position="133"/>
    </location>
</feature>
<evidence type="ECO:0000256" key="1">
    <source>
        <dbReference type="PROSITE-ProRule" id="PRU01005"/>
    </source>
</evidence>
<organism evidence="4 5">
    <name type="scientific">Panagrolaimus davidi</name>
    <dbReference type="NCBI Taxonomy" id="227884"/>
    <lineage>
        <taxon>Eukaryota</taxon>
        <taxon>Metazoa</taxon>
        <taxon>Ecdysozoa</taxon>
        <taxon>Nematoda</taxon>
        <taxon>Chromadorea</taxon>
        <taxon>Rhabditida</taxon>
        <taxon>Tylenchina</taxon>
        <taxon>Panagrolaimomorpha</taxon>
        <taxon>Panagrolaimoidea</taxon>
        <taxon>Panagrolaimidae</taxon>
        <taxon>Panagrolaimus</taxon>
    </lineage>
</organism>
<evidence type="ECO:0000313" key="5">
    <source>
        <dbReference type="WBParaSite" id="PDA_v2.g277.t1"/>
    </source>
</evidence>
<protein>
    <submittedName>
        <fullName evidence="5">ShKT domain-containing protein</fullName>
    </submittedName>
</protein>
<dbReference type="AlphaFoldDB" id="A0A914Q843"/>
<dbReference type="InterPro" id="IPR003582">
    <property type="entry name" value="ShKT_dom"/>
</dbReference>
<dbReference type="WBParaSite" id="PDA_v2.g277.t1">
    <property type="protein sequence ID" value="PDA_v2.g277.t1"/>
    <property type="gene ID" value="PDA_v2.g277"/>
</dbReference>
<evidence type="ECO:0000313" key="4">
    <source>
        <dbReference type="Proteomes" id="UP000887578"/>
    </source>
</evidence>
<proteinExistence type="predicted"/>
<dbReference type="Proteomes" id="UP000887578">
    <property type="component" value="Unplaced"/>
</dbReference>
<dbReference type="SMART" id="SM00254">
    <property type="entry name" value="ShKT"/>
    <property type="match status" value="2"/>
</dbReference>
<evidence type="ECO:0000256" key="2">
    <source>
        <dbReference type="SAM" id="SignalP"/>
    </source>
</evidence>
<keyword evidence="4" id="KW-1185">Reference proteome</keyword>
<dbReference type="PANTHER" id="PTHR46219">
    <property type="entry name" value="PROTEIN CBG11138"/>
    <property type="match status" value="1"/>
</dbReference>
<keyword evidence="2" id="KW-0732">Signal</keyword>
<feature type="disulfide bond" evidence="1">
    <location>
        <begin position="48"/>
        <end position="82"/>
    </location>
</feature>
<dbReference type="Pfam" id="PF01549">
    <property type="entry name" value="ShK"/>
    <property type="match status" value="2"/>
</dbReference>
<keyword evidence="1" id="KW-1015">Disulfide bond</keyword>
<sequence>MNAAAVLIFFSAIAICVTYGQLGVCIGGLCPFGYVCNTGNYCYLATTCFDIATNCAANAGLCTNSLYLSTMTSKCRRTCNLCGGTSLPSTSTCCSDLLNSSGINECSSLARLCNNTAYYTLMTQQCPRTCGRCVCG</sequence>